<organism evidence="1 2">
    <name type="scientific">Bacillus thermotolerans</name>
    <name type="common">Quasibacillus thermotolerans</name>
    <dbReference type="NCBI Taxonomy" id="1221996"/>
    <lineage>
        <taxon>Bacteria</taxon>
        <taxon>Bacillati</taxon>
        <taxon>Bacillota</taxon>
        <taxon>Bacilli</taxon>
        <taxon>Bacillales</taxon>
        <taxon>Bacillaceae</taxon>
        <taxon>Bacillus</taxon>
    </lineage>
</organism>
<gene>
    <name evidence="1" type="ORF">QY95_04028</name>
</gene>
<keyword evidence="2" id="KW-1185">Reference proteome</keyword>
<evidence type="ECO:0000313" key="1">
    <source>
        <dbReference type="EMBL" id="KKB34142.1"/>
    </source>
</evidence>
<comment type="caution">
    <text evidence="1">The sequence shown here is derived from an EMBL/GenBank/DDBJ whole genome shotgun (WGS) entry which is preliminary data.</text>
</comment>
<name>A0A0F5HMT7_BACTR</name>
<protein>
    <submittedName>
        <fullName evidence="1">Uncharacterized protein</fullName>
    </submittedName>
</protein>
<dbReference type="AlphaFoldDB" id="A0A0F5HMT7"/>
<sequence length="39" mass="4626">MFIESIITSPFHFTFTLKTTGMYRKVAYSIEIGYFPFKL</sequence>
<reference evidence="1" key="1">
    <citation type="submission" date="2015-02" db="EMBL/GenBank/DDBJ databases">
        <title>Genome Assembly of Bacillaceae bacterium MTCC 8252.</title>
        <authorList>
            <person name="Verma A."/>
            <person name="Khatri I."/>
            <person name="Mual P."/>
            <person name="Subramanian S."/>
            <person name="Krishnamurthi S."/>
        </authorList>
    </citation>
    <scope>NUCLEOTIDE SEQUENCE [LARGE SCALE GENOMIC DNA]</scope>
    <source>
        <strain evidence="1">MTCC 8252</strain>
    </source>
</reference>
<dbReference type="Proteomes" id="UP000031563">
    <property type="component" value="Unassembled WGS sequence"/>
</dbReference>
<evidence type="ECO:0000313" key="2">
    <source>
        <dbReference type="Proteomes" id="UP000031563"/>
    </source>
</evidence>
<proteinExistence type="predicted"/>
<dbReference type="EMBL" id="JWIR02000089">
    <property type="protein sequence ID" value="KKB34142.1"/>
    <property type="molecule type" value="Genomic_DNA"/>
</dbReference>
<accession>A0A0F5HMT7</accession>
<dbReference type="STRING" id="1221996.QY95_04028"/>